<evidence type="ECO:0000313" key="3">
    <source>
        <dbReference type="EMBL" id="RNB90000.1"/>
    </source>
</evidence>
<dbReference type="Proteomes" id="UP000271031">
    <property type="component" value="Unassembled WGS sequence"/>
</dbReference>
<dbReference type="OrthoDB" id="9809821at2"/>
<organism evidence="3 4">
    <name type="scientific">Brevibacillus fluminis</name>
    <dbReference type="NCBI Taxonomy" id="511487"/>
    <lineage>
        <taxon>Bacteria</taxon>
        <taxon>Bacillati</taxon>
        <taxon>Bacillota</taxon>
        <taxon>Bacilli</taxon>
        <taxon>Bacillales</taxon>
        <taxon>Paenibacillaceae</taxon>
        <taxon>Brevibacillus</taxon>
    </lineage>
</organism>
<dbReference type="SUPFAM" id="SSF51735">
    <property type="entry name" value="NAD(P)-binding Rossmann-fold domains"/>
    <property type="match status" value="1"/>
</dbReference>
<evidence type="ECO:0000313" key="4">
    <source>
        <dbReference type="Proteomes" id="UP000271031"/>
    </source>
</evidence>
<dbReference type="AlphaFoldDB" id="A0A3M8DPE2"/>
<dbReference type="Gene3D" id="3.40.50.720">
    <property type="entry name" value="NAD(P)-binding Rossmann-like Domain"/>
    <property type="match status" value="1"/>
</dbReference>
<dbReference type="InterPro" id="IPR002347">
    <property type="entry name" value="SDR_fam"/>
</dbReference>
<keyword evidence="1" id="KW-0560">Oxidoreductase</keyword>
<name>A0A3M8DPE2_9BACL</name>
<dbReference type="EMBL" id="RHHQ01000008">
    <property type="protein sequence ID" value="RNB90000.1"/>
    <property type="molecule type" value="Genomic_DNA"/>
</dbReference>
<dbReference type="PANTHER" id="PTHR43157:SF31">
    <property type="entry name" value="PHOSPHATIDYLINOSITOL-GLYCAN BIOSYNTHESIS CLASS F PROTEIN"/>
    <property type="match status" value="1"/>
</dbReference>
<dbReference type="RefSeq" id="WP_122918253.1">
    <property type="nucleotide sequence ID" value="NZ_RHHQ01000008.1"/>
</dbReference>
<dbReference type="PRINTS" id="PR00080">
    <property type="entry name" value="SDRFAMILY"/>
</dbReference>
<dbReference type="PRINTS" id="PR00081">
    <property type="entry name" value="GDHRDH"/>
</dbReference>
<proteinExistence type="inferred from homology"/>
<dbReference type="Pfam" id="PF00106">
    <property type="entry name" value="adh_short"/>
    <property type="match status" value="1"/>
</dbReference>
<comment type="caution">
    <text evidence="3">The sequence shown here is derived from an EMBL/GenBank/DDBJ whole genome shotgun (WGS) entry which is preliminary data.</text>
</comment>
<dbReference type="InterPro" id="IPR036291">
    <property type="entry name" value="NAD(P)-bd_dom_sf"/>
</dbReference>
<keyword evidence="4" id="KW-1185">Reference proteome</keyword>
<protein>
    <submittedName>
        <fullName evidence="3">SDR family NAD(P)-dependent oxidoreductase</fullName>
    </submittedName>
</protein>
<evidence type="ECO:0000256" key="2">
    <source>
        <dbReference type="RuleBase" id="RU000363"/>
    </source>
</evidence>
<gene>
    <name evidence="3" type="ORF">EDM56_09875</name>
</gene>
<dbReference type="GO" id="GO:0016491">
    <property type="term" value="F:oxidoreductase activity"/>
    <property type="evidence" value="ECO:0007669"/>
    <property type="project" value="UniProtKB-KW"/>
</dbReference>
<evidence type="ECO:0000256" key="1">
    <source>
        <dbReference type="ARBA" id="ARBA00023002"/>
    </source>
</evidence>
<sequence length="297" mass="31742">MNDVVSGAVKGKYVVITGATSGIGLAAALELAARGANLGIIARNEAKAAEVATQIRQETGGCATIDVFAADMASQSSIRKAAAAIAAAHPQIDLLLNNAGALFEERILTEDGVEMTWAVNHLAPFLLTNLLLDQLKASGHGRVITTASHGHKMAKRGICFDDLGAERAYRFPGKLLGGPTLRYAETKLANILFTAELARRLAGTQVSAYCFDPGLVATNFNQNNGRLARMTMAVMKRFARTPEKGAETLVWLAEATLEPHWNGGYFVDRKPALPSVQAQDTDAAKRLWEESAAQIRV</sequence>
<dbReference type="PANTHER" id="PTHR43157">
    <property type="entry name" value="PHOSPHATIDYLINOSITOL-GLYCAN BIOSYNTHESIS CLASS F PROTEIN-RELATED"/>
    <property type="match status" value="1"/>
</dbReference>
<accession>A0A3M8DPE2</accession>
<reference evidence="3 4" key="1">
    <citation type="submission" date="2018-10" db="EMBL/GenBank/DDBJ databases">
        <title>Phylogenomics of Brevibacillus.</title>
        <authorList>
            <person name="Dunlap C."/>
        </authorList>
    </citation>
    <scope>NUCLEOTIDE SEQUENCE [LARGE SCALE GENOMIC DNA]</scope>
    <source>
        <strain evidence="3 4">JCM 15716</strain>
    </source>
</reference>
<comment type="similarity">
    <text evidence="2">Belongs to the short-chain dehydrogenases/reductases (SDR) family.</text>
</comment>